<dbReference type="EC" id="2.1.1.-" evidence="8"/>
<dbReference type="GO" id="GO:0015948">
    <property type="term" value="P:methanogenesis"/>
    <property type="evidence" value="ECO:0007669"/>
    <property type="project" value="UniProtKB-KW"/>
</dbReference>
<dbReference type="GO" id="GO:0046872">
    <property type="term" value="F:metal ion binding"/>
    <property type="evidence" value="ECO:0007669"/>
    <property type="project" value="UniProtKB-KW"/>
</dbReference>
<evidence type="ECO:0000313" key="8">
    <source>
        <dbReference type="EMBL" id="MCM1987559.1"/>
    </source>
</evidence>
<name>A0A9E4ZJ68_9EURY</name>
<dbReference type="NCBIfam" id="TIGR01463">
    <property type="entry name" value="mtaA_cmuA"/>
    <property type="match status" value="1"/>
</dbReference>
<dbReference type="Proteomes" id="UP001056766">
    <property type="component" value="Unassembled WGS sequence"/>
</dbReference>
<evidence type="ECO:0000256" key="6">
    <source>
        <dbReference type="ARBA" id="ARBA00022994"/>
    </source>
</evidence>
<keyword evidence="6" id="KW-0484">Methanogenesis</keyword>
<comment type="caution">
    <text evidence="8">The sequence shown here is derived from an EMBL/GenBank/DDBJ whole genome shotgun (WGS) entry which is preliminary data.</text>
</comment>
<dbReference type="GO" id="GO:0004853">
    <property type="term" value="F:uroporphyrinogen decarboxylase activity"/>
    <property type="evidence" value="ECO:0007669"/>
    <property type="project" value="InterPro"/>
</dbReference>
<dbReference type="EMBL" id="JAGSOI010000056">
    <property type="protein sequence ID" value="MCM1987559.1"/>
    <property type="molecule type" value="Genomic_DNA"/>
</dbReference>
<dbReference type="SUPFAM" id="SSF51726">
    <property type="entry name" value="UROD/MetE-like"/>
    <property type="match status" value="1"/>
</dbReference>
<dbReference type="RefSeq" id="WP_250868920.1">
    <property type="nucleotide sequence ID" value="NZ_JAGSOI010000056.1"/>
</dbReference>
<organism evidence="8 9">
    <name type="scientific">Methanococcoides seepicolus</name>
    <dbReference type="NCBI Taxonomy" id="2828780"/>
    <lineage>
        <taxon>Archaea</taxon>
        <taxon>Methanobacteriati</taxon>
        <taxon>Methanobacteriota</taxon>
        <taxon>Stenosarchaea group</taxon>
        <taxon>Methanomicrobia</taxon>
        <taxon>Methanosarcinales</taxon>
        <taxon>Methanosarcinaceae</taxon>
        <taxon>Methanococcoides</taxon>
    </lineage>
</organism>
<gene>
    <name evidence="8" type="ORF">KDK67_11320</name>
</gene>
<keyword evidence="5" id="KW-0862">Zinc</keyword>
<keyword evidence="4" id="KW-0479">Metal-binding</keyword>
<dbReference type="InterPro" id="IPR038071">
    <property type="entry name" value="UROD/MetE-like_sf"/>
</dbReference>
<dbReference type="GO" id="GO:0008168">
    <property type="term" value="F:methyltransferase activity"/>
    <property type="evidence" value="ECO:0007669"/>
    <property type="project" value="UniProtKB-KW"/>
</dbReference>
<dbReference type="NCBIfam" id="NF040654">
    <property type="entry name" value="MtaA_Meth"/>
    <property type="match status" value="1"/>
</dbReference>
<dbReference type="CDD" id="cd03307">
    <property type="entry name" value="Mta_CmuA_like"/>
    <property type="match status" value="1"/>
</dbReference>
<evidence type="ECO:0000259" key="7">
    <source>
        <dbReference type="Pfam" id="PF01208"/>
    </source>
</evidence>
<dbReference type="GO" id="GO:0006730">
    <property type="term" value="P:one-carbon metabolic process"/>
    <property type="evidence" value="ECO:0007669"/>
    <property type="project" value="InterPro"/>
</dbReference>
<evidence type="ECO:0000256" key="3">
    <source>
        <dbReference type="ARBA" id="ARBA00022679"/>
    </source>
</evidence>
<keyword evidence="9" id="KW-1185">Reference proteome</keyword>
<comment type="cofactor">
    <cofactor evidence="1">
        <name>Zn(2+)</name>
        <dbReference type="ChEBI" id="CHEBI:29105"/>
    </cofactor>
</comment>
<keyword evidence="2 8" id="KW-0489">Methyltransferase</keyword>
<dbReference type="PANTHER" id="PTHR47099:SF1">
    <property type="entry name" value="METHYLCOBAMIDE:COM METHYLTRANSFERASE MTBA"/>
    <property type="match status" value="1"/>
</dbReference>
<dbReference type="Pfam" id="PF01208">
    <property type="entry name" value="URO-D"/>
    <property type="match status" value="1"/>
</dbReference>
<evidence type="ECO:0000256" key="4">
    <source>
        <dbReference type="ARBA" id="ARBA00022723"/>
    </source>
</evidence>
<evidence type="ECO:0000256" key="2">
    <source>
        <dbReference type="ARBA" id="ARBA00022603"/>
    </source>
</evidence>
<dbReference type="InterPro" id="IPR052024">
    <property type="entry name" value="Methanogen_methyltrans"/>
</dbReference>
<dbReference type="AlphaFoldDB" id="A0A9E4ZJ68"/>
<dbReference type="PANTHER" id="PTHR47099">
    <property type="entry name" value="METHYLCOBAMIDE:COM METHYLTRANSFERASE MTBA"/>
    <property type="match status" value="1"/>
</dbReference>
<sequence length="345" mass="37838">MTDITPKERFIRSLEGKEVDKVPVCSVTQTGTIDLMQASGTQWPEAHFNSEKMATLAIAGYEIAGLEGIRYPFDGTAIAQTLGCTMREGTFDTQPSINDFPFEIVDDVKDLTVPENFLESERIKTILDATEIINKRADEDIPIIAGHLGPAAIALSLVGMRNYLMWFISNPDAIKELIKFGTDICIEYSNALLERGADVVCIPDSEAGPELIPPEFFETMIFPEYKRLNREIKGKTIAHMCGDSADILEKVATSGFDGISIEEKVDVQYAKSVIGNKACLIGNVSPVHTLLGMKPEEVKEEAKQCIEDGVDILAPGCGLAPHTSLDNLKAFVAARDEYYLEKGLL</sequence>
<dbReference type="InterPro" id="IPR006360">
    <property type="entry name" value="Mtase_MtaA_CmuA"/>
</dbReference>
<accession>A0A9E4ZJ68</accession>
<dbReference type="InterPro" id="IPR000257">
    <property type="entry name" value="Uroporphyrinogen_deCOase"/>
</dbReference>
<dbReference type="NCBIfam" id="NF004889">
    <property type="entry name" value="PRK06252.1"/>
    <property type="match status" value="1"/>
</dbReference>
<protein>
    <submittedName>
        <fullName evidence="8">MtaA/CmuA family methyltransferase</fullName>
        <ecNumber evidence="8">2.1.1.-</ecNumber>
    </submittedName>
</protein>
<feature type="domain" description="Uroporphyrinogen decarboxylase (URO-D)" evidence="7">
    <location>
        <begin position="5"/>
        <end position="338"/>
    </location>
</feature>
<proteinExistence type="predicted"/>
<evidence type="ECO:0000256" key="1">
    <source>
        <dbReference type="ARBA" id="ARBA00001947"/>
    </source>
</evidence>
<dbReference type="GO" id="GO:0006779">
    <property type="term" value="P:porphyrin-containing compound biosynthetic process"/>
    <property type="evidence" value="ECO:0007669"/>
    <property type="project" value="InterPro"/>
</dbReference>
<dbReference type="GO" id="GO:0032259">
    <property type="term" value="P:methylation"/>
    <property type="evidence" value="ECO:0007669"/>
    <property type="project" value="UniProtKB-KW"/>
</dbReference>
<evidence type="ECO:0000313" key="9">
    <source>
        <dbReference type="Proteomes" id="UP001056766"/>
    </source>
</evidence>
<dbReference type="Gene3D" id="3.20.20.210">
    <property type="match status" value="1"/>
</dbReference>
<reference evidence="8" key="2">
    <citation type="submission" date="2021-04" db="EMBL/GenBank/DDBJ databases">
        <authorList>
            <person name="Dong X."/>
        </authorList>
    </citation>
    <scope>NUCLEOTIDE SEQUENCE</scope>
    <source>
        <strain evidence="8">LLY</strain>
    </source>
</reference>
<reference evidence="8" key="1">
    <citation type="journal article" date="2021" name="mSystems">
        <title>Bacteria and Archaea Synergistically Convert Glycine Betaine to Biogenic Methane in the Formosa Cold Seep of the South China Sea.</title>
        <authorList>
            <person name="Li L."/>
            <person name="Zhang W."/>
            <person name="Zhang S."/>
            <person name="Song L."/>
            <person name="Sun Q."/>
            <person name="Zhang H."/>
            <person name="Xiang H."/>
            <person name="Dong X."/>
        </authorList>
    </citation>
    <scope>NUCLEOTIDE SEQUENCE</scope>
    <source>
        <strain evidence="8">LLY</strain>
    </source>
</reference>
<keyword evidence="3 8" id="KW-0808">Transferase</keyword>
<evidence type="ECO:0000256" key="5">
    <source>
        <dbReference type="ARBA" id="ARBA00022833"/>
    </source>
</evidence>